<dbReference type="AlphaFoldDB" id="A0A412ZCX7"/>
<dbReference type="GO" id="GO:0004803">
    <property type="term" value="F:transposase activity"/>
    <property type="evidence" value="ECO:0007669"/>
    <property type="project" value="InterPro"/>
</dbReference>
<evidence type="ECO:0000313" key="3">
    <source>
        <dbReference type="EMBL" id="TDB06054.1"/>
    </source>
</evidence>
<organism evidence="2 4">
    <name type="scientific">Phocaeicola dorei</name>
    <dbReference type="NCBI Taxonomy" id="357276"/>
    <lineage>
        <taxon>Bacteria</taxon>
        <taxon>Pseudomonadati</taxon>
        <taxon>Bacteroidota</taxon>
        <taxon>Bacteroidia</taxon>
        <taxon>Bacteroidales</taxon>
        <taxon>Bacteroidaceae</taxon>
        <taxon>Phocaeicola</taxon>
    </lineage>
</organism>
<dbReference type="PANTHER" id="PTHR33258:SF1">
    <property type="entry name" value="TRANSPOSASE INSL FOR INSERTION SEQUENCE ELEMENT IS186A-RELATED"/>
    <property type="match status" value="1"/>
</dbReference>
<dbReference type="PANTHER" id="PTHR33258">
    <property type="entry name" value="TRANSPOSASE INSL FOR INSERTION SEQUENCE ELEMENT IS186A-RELATED"/>
    <property type="match status" value="1"/>
</dbReference>
<reference evidence="3 5" key="2">
    <citation type="journal article" date="2019" name="Nat. Microbiol.">
        <title>Genomic variation and strain-specific functional adaptation in the human gut microbiome during early life.</title>
        <authorList>
            <person name="Vatanen T."/>
            <person name="Plichta D.R."/>
            <person name="Somani J."/>
            <person name="Munch P.C."/>
            <person name="Arthur T.D."/>
            <person name="Hall A.B."/>
            <person name="Rudolf S."/>
            <person name="Oakeley E.J."/>
            <person name="Ke X."/>
            <person name="Young R.A."/>
            <person name="Haiser H.J."/>
            <person name="Kolde R."/>
            <person name="Yassour M."/>
            <person name="Luopajarvi K."/>
            <person name="Siljander H."/>
            <person name="Virtanen S.M."/>
            <person name="Ilonen J."/>
            <person name="Uibo R."/>
            <person name="Tillmann V."/>
            <person name="Mokurov S."/>
            <person name="Dorshakova N."/>
            <person name="Porter J.A."/>
            <person name="McHardy A.C."/>
            <person name="Lahdesmaki H."/>
            <person name="Vlamakis H."/>
            <person name="Huttenhower C."/>
            <person name="Knip M."/>
            <person name="Xavier R.J."/>
        </authorList>
    </citation>
    <scope>NUCLEOTIDE SEQUENCE [LARGE SCALE GENOMIC DNA]</scope>
    <source>
        <strain evidence="3 5">RJX1052</strain>
    </source>
</reference>
<dbReference type="GO" id="GO:0006313">
    <property type="term" value="P:DNA transposition"/>
    <property type="evidence" value="ECO:0007669"/>
    <property type="project" value="InterPro"/>
</dbReference>
<evidence type="ECO:0000313" key="2">
    <source>
        <dbReference type="EMBL" id="RGV78008.1"/>
    </source>
</evidence>
<evidence type="ECO:0000313" key="4">
    <source>
        <dbReference type="Proteomes" id="UP000283678"/>
    </source>
</evidence>
<dbReference type="RefSeq" id="WP_118429089.1">
    <property type="nucleotide sequence ID" value="NZ_CP046427.1"/>
</dbReference>
<dbReference type="Proteomes" id="UP000283678">
    <property type="component" value="Unassembled WGS sequence"/>
</dbReference>
<evidence type="ECO:0000259" key="1">
    <source>
        <dbReference type="Pfam" id="PF01609"/>
    </source>
</evidence>
<name>A0A412ZCX7_9BACT</name>
<comment type="caution">
    <text evidence="2">The sequence shown here is derived from an EMBL/GenBank/DDBJ whole genome shotgun (WGS) entry which is preliminary data.</text>
</comment>
<reference evidence="2 4" key="1">
    <citation type="submission" date="2018-08" db="EMBL/GenBank/DDBJ databases">
        <title>A genome reference for cultivated species of the human gut microbiota.</title>
        <authorList>
            <person name="Zou Y."/>
            <person name="Xue W."/>
            <person name="Luo G."/>
        </authorList>
    </citation>
    <scope>NUCLEOTIDE SEQUENCE [LARGE SCALE GENOMIC DNA]</scope>
    <source>
        <strain evidence="2 4">AF14-1AC</strain>
    </source>
</reference>
<proteinExistence type="predicted"/>
<dbReference type="Pfam" id="PF01609">
    <property type="entry name" value="DDE_Tnp_1"/>
    <property type="match status" value="1"/>
</dbReference>
<dbReference type="Proteomes" id="UP000294834">
    <property type="component" value="Unassembled WGS sequence"/>
</dbReference>
<feature type="domain" description="Transposase IS4-like" evidence="1">
    <location>
        <begin position="58"/>
        <end position="134"/>
    </location>
</feature>
<evidence type="ECO:0000313" key="5">
    <source>
        <dbReference type="Proteomes" id="UP000294834"/>
    </source>
</evidence>
<protein>
    <submittedName>
        <fullName evidence="2">IS4/IS5 family transposase</fullName>
    </submittedName>
</protein>
<accession>A0A412ZCX7</accession>
<dbReference type="EMBL" id="QRZL01000007">
    <property type="protein sequence ID" value="RGV78008.1"/>
    <property type="molecule type" value="Genomic_DNA"/>
</dbReference>
<gene>
    <name evidence="2" type="ORF">DWW04_08805</name>
    <name evidence="3" type="ORF">E1J06_00730</name>
</gene>
<dbReference type="GO" id="GO:0003677">
    <property type="term" value="F:DNA binding"/>
    <property type="evidence" value="ECO:0007669"/>
    <property type="project" value="InterPro"/>
</dbReference>
<dbReference type="InterPro" id="IPR002559">
    <property type="entry name" value="Transposase_11"/>
</dbReference>
<sequence length="144" mass="16908">MEVHAEKLYHLGIGKSVTRSNLSKANEQRDYHIFEEYATFMIVETCKRRIEKIFELDGHYAFDSTTIDLCLPMFEWVKFRKHKGGIKVHTLYDVEAEVPVFVHITSANIHDSKVMPEIPYELGAHYIFDRGYNDFSNLYTINRS</sequence>
<dbReference type="EMBL" id="SLTX01000001">
    <property type="protein sequence ID" value="TDB06054.1"/>
    <property type="molecule type" value="Genomic_DNA"/>
</dbReference>